<proteinExistence type="predicted"/>
<evidence type="ECO:0000256" key="1">
    <source>
        <dbReference type="SAM" id="Phobius"/>
    </source>
</evidence>
<dbReference type="Proteomes" id="UP000017861">
    <property type="component" value="Unassembled WGS sequence"/>
</dbReference>
<keyword evidence="1" id="KW-0472">Membrane</keyword>
<protein>
    <submittedName>
        <fullName evidence="2">Uncharacterized protein</fullName>
    </submittedName>
</protein>
<evidence type="ECO:0000313" key="3">
    <source>
        <dbReference type="Proteomes" id="UP000017861"/>
    </source>
</evidence>
<reference evidence="2 3" key="1">
    <citation type="journal article" date="2014" name="Genome Announc.">
        <title>Trypanosoma cruzi Clone Dm28c Draft Genome Sequence.</title>
        <authorList>
            <person name="Grisard E.C."/>
            <person name="Teixeira S.M."/>
            <person name="de Almeida L.G."/>
            <person name="Stoco P.H."/>
            <person name="Gerber A.L."/>
            <person name="Talavera-Lopez C."/>
            <person name="Lima O.C."/>
            <person name="Andersson B."/>
            <person name="de Vasconcelos A.T."/>
        </authorList>
    </citation>
    <scope>NUCLEOTIDE SEQUENCE [LARGE SCALE GENOMIC DNA]</scope>
    <source>
        <strain evidence="2 3">Dm28c</strain>
    </source>
</reference>
<keyword evidence="1" id="KW-0812">Transmembrane</keyword>
<organism evidence="2 3">
    <name type="scientific">Trypanosoma cruzi Dm28c</name>
    <dbReference type="NCBI Taxonomy" id="1416333"/>
    <lineage>
        <taxon>Eukaryota</taxon>
        <taxon>Discoba</taxon>
        <taxon>Euglenozoa</taxon>
        <taxon>Kinetoplastea</taxon>
        <taxon>Metakinetoplastina</taxon>
        <taxon>Trypanosomatida</taxon>
        <taxon>Trypanosomatidae</taxon>
        <taxon>Trypanosoma</taxon>
        <taxon>Schizotrypanum</taxon>
    </lineage>
</organism>
<evidence type="ECO:0000313" key="2">
    <source>
        <dbReference type="EMBL" id="ESS61367.1"/>
    </source>
</evidence>
<gene>
    <name evidence="2" type="ORF">TCDM_11056</name>
</gene>
<name>V5B5T7_TRYCR</name>
<dbReference type="VEuPathDB" id="TriTrypDB:TCDM_11056"/>
<comment type="caution">
    <text evidence="2">The sequence shown here is derived from an EMBL/GenBank/DDBJ whole genome shotgun (WGS) entry which is preliminary data.</text>
</comment>
<dbReference type="AlphaFoldDB" id="V5B5T7"/>
<feature type="transmembrane region" description="Helical" evidence="1">
    <location>
        <begin position="104"/>
        <end position="126"/>
    </location>
</feature>
<feature type="transmembrane region" description="Helical" evidence="1">
    <location>
        <begin position="42"/>
        <end position="64"/>
    </location>
</feature>
<accession>V5B5T7</accession>
<feature type="transmembrane region" description="Helical" evidence="1">
    <location>
        <begin position="9"/>
        <end position="30"/>
    </location>
</feature>
<dbReference type="EMBL" id="AYLP01000298">
    <property type="protein sequence ID" value="ESS61367.1"/>
    <property type="molecule type" value="Genomic_DNA"/>
</dbReference>
<keyword evidence="1" id="KW-1133">Transmembrane helix</keyword>
<sequence length="245" mass="26216">MDEESLPRVALWVIARLVCVVFVGSGAVAVSRGPWDGTGDGGGGVSLLFFHCGWLLAVCAFVVWRAESSHPRTDGTAMVRVCEGWCGVAGQGEGRGAAFPARNLFLPCVCAAFCLSPLFSCASAWSGRLLTGHVDCECVLTASIHFSPPVCLPFPVVCGVLHRVRAGPHTPTARRDLPCCCSFLWAMVLRAVPSGLSFSRSLHRCSALLCSPLTFLVYCRCCCCLLHLLNTVTLGRKENKRGSLL</sequence>